<feature type="compositionally biased region" description="Pro residues" evidence="2">
    <location>
        <begin position="313"/>
        <end position="323"/>
    </location>
</feature>
<feature type="region of interest" description="Disordered" evidence="2">
    <location>
        <begin position="93"/>
        <end position="127"/>
    </location>
</feature>
<dbReference type="Pfam" id="PF14438">
    <property type="entry name" value="SM-ATX"/>
    <property type="match status" value="1"/>
</dbReference>
<feature type="region of interest" description="Disordered" evidence="2">
    <location>
        <begin position="814"/>
        <end position="841"/>
    </location>
</feature>
<sequence>MRMVHVLTSVVGTKCELKVKNGAVYEGVFKTYGPECDLVLDAAHRKSPEPSIGPRKEDIVESIIFKASDVVVVTFKDVDLNFARKDNFTDSAVSGRINGEHKEKDLEPWDGGETHNSDSLESLDTDVSNGWDPNDMFKYNEEKYGVLSTYDSSLSTYTVPLERDNSEEFLKREARAAQLAEEIEASATYKARVALENDDRSEEEKYTAVVRGDRESHTLSRENKYIPPGQRNREAMSWGPGRQNSPRLAQSSGGPSTPRPGSHDYSPSSGADQRVVNGGSSHWPSPCPSPSSRPPSRYQSGPSSLPPRASTPTRPPSRPPSRPSRPSSHSSHPSYPSSSSSFPHHGPTSPASTLPKRMSSEGPPRMSPKSQRTPRAHRVPPCRTAGVPPGVDLISHNAPGEVPVPPPTRSSSSGGTWSSVVSGGRAHRPRSPRQNSMGGASPGSSSLPSPQTGTAPAETAGTPSSASSPTAASPAPNGVVVISSSTPGGPGSPAALSPSPSAPDLKRAGLDVTSQGVQTTATSTFSGPKHEEKEEKKEAVSLKSCFVLALLLIFIFFILVSVLLHQPKPANTPTPPRPQGQPSPSIVVQQPPAVYGQTVCFPQMYPLTPVSPGVQVPISHMTVSQSKPYRPVPNMPQQRSDQHHPPGTPTMMHPATAAGPPIVAPSPAYSAQYFTCSPQQFTSQPLVQQMPHYQSQAQHVFSPVMQGSARMMAPPTHGQPSLVSSATTQYPEQTHTMYVSAGPMPQQYPHPSATLHPHPQHPQPSATPTGQAQQGGPPQHGGPPSHPAASPVQHPQAAAAQALHLANQPPQQQMYSALAPTPPSMTPGPNPQSPQASFPSAQQTVYIHPQQVQHGYNPNHMAHVQQVGHNLLYSSLSQKSDWLCFLLWI</sequence>
<keyword evidence="6" id="KW-1185">Reference proteome</keyword>
<dbReference type="PANTHER" id="PTHR12854">
    <property type="entry name" value="ATAXIN 2-RELATED"/>
    <property type="match status" value="1"/>
</dbReference>
<dbReference type="Ensembl" id="ENSSORT00005012110.1">
    <property type="protein sequence ID" value="ENSSORP00005011724.1"/>
    <property type="gene ID" value="ENSSORG00005006172.1"/>
</dbReference>
<reference evidence="5" key="2">
    <citation type="submission" date="2025-08" db="UniProtKB">
        <authorList>
            <consortium name="Ensembl"/>
        </authorList>
    </citation>
    <scope>IDENTIFICATION</scope>
</reference>
<feature type="compositionally biased region" description="Low complexity" evidence="2">
    <location>
        <begin position="251"/>
        <end position="260"/>
    </location>
</feature>
<evidence type="ECO:0000256" key="1">
    <source>
        <dbReference type="ARBA" id="ARBA00007503"/>
    </source>
</evidence>
<feature type="region of interest" description="Disordered" evidence="2">
    <location>
        <begin position="625"/>
        <end position="651"/>
    </location>
</feature>
<reference evidence="5" key="1">
    <citation type="submission" date="2019-06" db="EMBL/GenBank/DDBJ databases">
        <authorList>
            <consortium name="Wellcome Sanger Institute Data Sharing"/>
        </authorList>
    </citation>
    <scope>NUCLEOTIDE SEQUENCE [LARGE SCALE GENOMIC DNA]</scope>
</reference>
<feature type="compositionally biased region" description="Basic and acidic residues" evidence="2">
    <location>
        <begin position="98"/>
        <end position="118"/>
    </location>
</feature>
<dbReference type="PANTHER" id="PTHR12854:SF11">
    <property type="entry name" value="ATAXIN-2"/>
    <property type="match status" value="1"/>
</dbReference>
<feature type="transmembrane region" description="Helical" evidence="3">
    <location>
        <begin position="545"/>
        <end position="564"/>
    </location>
</feature>
<keyword evidence="3" id="KW-0472">Membrane</keyword>
<dbReference type="InterPro" id="IPR025852">
    <property type="entry name" value="SM_dom_ATX"/>
</dbReference>
<dbReference type="GO" id="GO:0034063">
    <property type="term" value="P:stress granule assembly"/>
    <property type="evidence" value="ECO:0007669"/>
    <property type="project" value="TreeGrafter"/>
</dbReference>
<feature type="compositionally biased region" description="Low complexity" evidence="2">
    <location>
        <begin position="436"/>
        <end position="476"/>
    </location>
</feature>
<feature type="domain" description="Sm" evidence="4">
    <location>
        <begin position="2"/>
        <end position="79"/>
    </location>
</feature>
<dbReference type="InterPro" id="IPR047575">
    <property type="entry name" value="Sm"/>
</dbReference>
<feature type="compositionally biased region" description="Low complexity" evidence="2">
    <location>
        <begin position="409"/>
        <end position="424"/>
    </location>
</feature>
<feature type="region of interest" description="Disordered" evidence="2">
    <location>
        <begin position="709"/>
        <end position="800"/>
    </location>
</feature>
<proteinExistence type="inferred from homology"/>
<dbReference type="GO" id="GO:0010494">
    <property type="term" value="C:cytoplasmic stress granule"/>
    <property type="evidence" value="ECO:0007669"/>
    <property type="project" value="TreeGrafter"/>
</dbReference>
<feature type="compositionally biased region" description="Low complexity" evidence="2">
    <location>
        <begin position="787"/>
        <end position="800"/>
    </location>
</feature>
<dbReference type="GO" id="GO:0003729">
    <property type="term" value="F:mRNA binding"/>
    <property type="evidence" value="ECO:0007669"/>
    <property type="project" value="TreeGrafter"/>
</dbReference>
<dbReference type="SMART" id="SM01272">
    <property type="entry name" value="LsmAD"/>
    <property type="match status" value="1"/>
</dbReference>
<gene>
    <name evidence="5" type="primary">atxn2</name>
</gene>
<feature type="region of interest" description="Disordered" evidence="2">
    <location>
        <begin position="196"/>
        <end position="534"/>
    </location>
</feature>
<organism evidence="5 6">
    <name type="scientific">Sphaeramia orbicularis</name>
    <name type="common">orbiculate cardinalfish</name>
    <dbReference type="NCBI Taxonomy" id="375764"/>
    <lineage>
        <taxon>Eukaryota</taxon>
        <taxon>Metazoa</taxon>
        <taxon>Chordata</taxon>
        <taxon>Craniata</taxon>
        <taxon>Vertebrata</taxon>
        <taxon>Euteleostomi</taxon>
        <taxon>Actinopterygii</taxon>
        <taxon>Neopterygii</taxon>
        <taxon>Teleostei</taxon>
        <taxon>Neoteleostei</taxon>
        <taxon>Acanthomorphata</taxon>
        <taxon>Gobiaria</taxon>
        <taxon>Kurtiformes</taxon>
        <taxon>Apogonoidei</taxon>
        <taxon>Apogonidae</taxon>
        <taxon>Apogoninae</taxon>
        <taxon>Sphaeramia</taxon>
    </lineage>
</organism>
<comment type="similarity">
    <text evidence="1">Belongs to the ataxin-2 family.</text>
</comment>
<evidence type="ECO:0000256" key="2">
    <source>
        <dbReference type="SAM" id="MobiDB-lite"/>
    </source>
</evidence>
<reference evidence="5" key="3">
    <citation type="submission" date="2025-09" db="UniProtKB">
        <authorList>
            <consortium name="Ensembl"/>
        </authorList>
    </citation>
    <scope>IDENTIFICATION</scope>
</reference>
<keyword evidence="3" id="KW-1133">Transmembrane helix</keyword>
<accession>A0A672Z4M0</accession>
<dbReference type="PROSITE" id="PS52002">
    <property type="entry name" value="SM"/>
    <property type="match status" value="1"/>
</dbReference>
<dbReference type="InterPro" id="IPR009604">
    <property type="entry name" value="LsmAD_domain"/>
</dbReference>
<evidence type="ECO:0000259" key="4">
    <source>
        <dbReference type="PROSITE" id="PS52002"/>
    </source>
</evidence>
<feature type="compositionally biased region" description="Pro residues" evidence="2">
    <location>
        <begin position="820"/>
        <end position="832"/>
    </location>
</feature>
<feature type="compositionally biased region" description="Low complexity" evidence="2">
    <location>
        <begin position="483"/>
        <end position="503"/>
    </location>
</feature>
<dbReference type="InterPro" id="IPR045117">
    <property type="entry name" value="ATXN2-like"/>
</dbReference>
<feature type="compositionally biased region" description="Polar residues" evidence="2">
    <location>
        <begin position="718"/>
        <end position="737"/>
    </location>
</feature>
<protein>
    <submittedName>
        <fullName evidence="5">Ataxin 2</fullName>
    </submittedName>
</protein>
<evidence type="ECO:0000313" key="6">
    <source>
        <dbReference type="Proteomes" id="UP000472271"/>
    </source>
</evidence>
<dbReference type="AlphaFoldDB" id="A0A672Z4M0"/>
<feature type="compositionally biased region" description="Polar residues" evidence="2">
    <location>
        <begin position="512"/>
        <end position="526"/>
    </location>
</feature>
<feature type="compositionally biased region" description="Basic and acidic residues" evidence="2">
    <location>
        <begin position="196"/>
        <end position="224"/>
    </location>
</feature>
<evidence type="ECO:0000313" key="5">
    <source>
        <dbReference type="Ensembl" id="ENSSORP00005011724.1"/>
    </source>
</evidence>
<feature type="compositionally biased region" description="Low complexity" evidence="2">
    <location>
        <begin position="766"/>
        <end position="777"/>
    </location>
</feature>
<dbReference type="Proteomes" id="UP000472271">
    <property type="component" value="Chromosome 9"/>
</dbReference>
<feature type="compositionally biased region" description="Low complexity" evidence="2">
    <location>
        <begin position="324"/>
        <end position="350"/>
    </location>
</feature>
<name>A0A672Z4M0_9TELE</name>
<evidence type="ECO:0000256" key="3">
    <source>
        <dbReference type="SAM" id="Phobius"/>
    </source>
</evidence>
<keyword evidence="3" id="KW-0812">Transmembrane</keyword>
<feature type="compositionally biased region" description="Low complexity" evidence="2">
    <location>
        <begin position="294"/>
        <end position="312"/>
    </location>
</feature>
<dbReference type="Pfam" id="PF06741">
    <property type="entry name" value="LsmAD"/>
    <property type="match status" value="1"/>
</dbReference>